<proteinExistence type="predicted"/>
<dbReference type="Pfam" id="PF10604">
    <property type="entry name" value="Polyketide_cyc2"/>
    <property type="match status" value="1"/>
</dbReference>
<dbReference type="InterPro" id="IPR019587">
    <property type="entry name" value="Polyketide_cyclase/dehydratase"/>
</dbReference>
<name>A0A8H2NNA3_PSEFL</name>
<protein>
    <recommendedName>
        <fullName evidence="3">Polyketide cyclase</fullName>
    </recommendedName>
</protein>
<dbReference type="SUPFAM" id="SSF55961">
    <property type="entry name" value="Bet v1-like"/>
    <property type="match status" value="1"/>
</dbReference>
<evidence type="ECO:0000313" key="1">
    <source>
        <dbReference type="EMBL" id="VVO58476.1"/>
    </source>
</evidence>
<dbReference type="PANTHER" id="PTHR39332">
    <property type="entry name" value="BLL4707 PROTEIN"/>
    <property type="match status" value="1"/>
</dbReference>
<reference evidence="1 2" key="1">
    <citation type="submission" date="2019-09" db="EMBL/GenBank/DDBJ databases">
        <authorList>
            <person name="Chandra G."/>
            <person name="Truman W A."/>
        </authorList>
    </citation>
    <scope>NUCLEOTIDE SEQUENCE [LARGE SCALE GENOMIC DNA]</scope>
    <source>
        <strain evidence="1">PS900</strain>
    </source>
</reference>
<dbReference type="Proteomes" id="UP000325723">
    <property type="component" value="Unassembled WGS sequence"/>
</dbReference>
<dbReference type="Gene3D" id="3.30.530.20">
    <property type="match status" value="1"/>
</dbReference>
<dbReference type="CDD" id="cd07821">
    <property type="entry name" value="PYR_PYL_RCAR_like"/>
    <property type="match status" value="1"/>
</dbReference>
<accession>A0A8H2NNA3</accession>
<comment type="caution">
    <text evidence="1">The sequence shown here is derived from an EMBL/GenBank/DDBJ whole genome shotgun (WGS) entry which is preliminary data.</text>
</comment>
<dbReference type="PANTHER" id="PTHR39332:SF7">
    <property type="entry name" value="SRPBCC FAMILY PROTEIN"/>
    <property type="match status" value="1"/>
</dbReference>
<dbReference type="InterPro" id="IPR023393">
    <property type="entry name" value="START-like_dom_sf"/>
</dbReference>
<dbReference type="RefSeq" id="WP_191624872.1">
    <property type="nucleotide sequence ID" value="NZ_CABVIE010000002.1"/>
</dbReference>
<dbReference type="AlphaFoldDB" id="A0A8H2NNA3"/>
<evidence type="ECO:0008006" key="3">
    <source>
        <dbReference type="Google" id="ProtNLM"/>
    </source>
</evidence>
<gene>
    <name evidence="1" type="ORF">PS900_00672</name>
</gene>
<dbReference type="EMBL" id="CABVIE010000002">
    <property type="protein sequence ID" value="VVO58476.1"/>
    <property type="molecule type" value="Genomic_DNA"/>
</dbReference>
<organism evidence="1 2">
    <name type="scientific">Pseudomonas fluorescens</name>
    <dbReference type="NCBI Taxonomy" id="294"/>
    <lineage>
        <taxon>Bacteria</taxon>
        <taxon>Pseudomonadati</taxon>
        <taxon>Pseudomonadota</taxon>
        <taxon>Gammaproteobacteria</taxon>
        <taxon>Pseudomonadales</taxon>
        <taxon>Pseudomonadaceae</taxon>
        <taxon>Pseudomonas</taxon>
    </lineage>
</organism>
<sequence length="144" mass="16205">MPTVSTSRVIDAPIDEVWRAIRDFGSHSRWIEHHPEIELEGGDGLTIGVKRRVIYGEELFFDEILTGMDDRKWVQEYDVIGDLPLPIFSVVGTMQLYPVGTSGTLVERRLSYDTPLSQDEAHAFAQSRVDLLATSLDLLADLFA</sequence>
<evidence type="ECO:0000313" key="2">
    <source>
        <dbReference type="Proteomes" id="UP000325723"/>
    </source>
</evidence>